<dbReference type="PANTHER" id="PTHR43630">
    <property type="entry name" value="POLY-BETA-1,6-N-ACETYL-D-GLUCOSAMINE SYNTHASE"/>
    <property type="match status" value="1"/>
</dbReference>
<organism evidence="5 6">
    <name type="scientific">Candidatus Onthovivens merdipullorum</name>
    <dbReference type="NCBI Taxonomy" id="2840889"/>
    <lineage>
        <taxon>Bacteria</taxon>
        <taxon>Bacillati</taxon>
        <taxon>Bacillota</taxon>
        <taxon>Bacilli</taxon>
        <taxon>Bacillales</taxon>
        <taxon>Candidatus Onthovivens</taxon>
    </lineage>
</organism>
<proteinExistence type="inferred from homology"/>
<sequence length="439" mass="50998">MFWHETLYDVLNIINNVILTVIGVPFFLQLIYMCTFWVKKKVFPKSKKKNRICVLIPAHNESDVIYDTVKSIYERQNYPKELFDVYVVADNCTDNTAELARKAGAIVFIHNDPDPKTHIARYAIAFGYEEIKKQTKKYDFSIRLDADNHINDDFFNLMNDCYNSGVEMARPYESALNMTQNKYTKACGLYYIFDSRFSSRTRERLGIDAHVNGPGSMISMNIINKYGYDSKGICDDAEFCYRRMLDGYRMHFVEDAIVFEDLPSTFKDTLAKNKRMGAGNLRLIFTRGMKMLFKFFTTFRFSYLEMFLTYIFNLICVILCTWIPLFYIYDVIYLALTGNGIILTTLGAEHYYTLLITTLIVIAFCLGILFCFAGILQGLILVLLDYKKMGANKRRELIDGVFLFPFFSVVYCITITLGVFSKPKWTKVNRNKIIKKNSD</sequence>
<evidence type="ECO:0000313" key="6">
    <source>
        <dbReference type="Proteomes" id="UP000823613"/>
    </source>
</evidence>
<reference evidence="5" key="1">
    <citation type="submission" date="2020-10" db="EMBL/GenBank/DDBJ databases">
        <authorList>
            <person name="Gilroy R."/>
        </authorList>
    </citation>
    <scope>NUCLEOTIDE SEQUENCE</scope>
    <source>
        <strain evidence="5">11159</strain>
    </source>
</reference>
<dbReference type="EMBL" id="JADIMY010000109">
    <property type="protein sequence ID" value="MBO8427961.1"/>
    <property type="molecule type" value="Genomic_DNA"/>
</dbReference>
<protein>
    <submittedName>
        <fullName evidence="5">Glycosyltransferase family 2 protein</fullName>
    </submittedName>
</protein>
<reference evidence="5" key="2">
    <citation type="journal article" date="2021" name="PeerJ">
        <title>Extensive microbial diversity within the chicken gut microbiome revealed by metagenomics and culture.</title>
        <authorList>
            <person name="Gilroy R."/>
            <person name="Ravi A."/>
            <person name="Getino M."/>
            <person name="Pursley I."/>
            <person name="Horton D.L."/>
            <person name="Alikhan N.F."/>
            <person name="Baker D."/>
            <person name="Gharbi K."/>
            <person name="Hall N."/>
            <person name="Watson M."/>
            <person name="Adriaenssens E.M."/>
            <person name="Foster-Nyarko E."/>
            <person name="Jarju S."/>
            <person name="Secka A."/>
            <person name="Antonio M."/>
            <person name="Oren A."/>
            <person name="Chaudhuri R.R."/>
            <person name="La Ragione R."/>
            <person name="Hildebrand F."/>
            <person name="Pallen M.J."/>
        </authorList>
    </citation>
    <scope>NUCLEOTIDE SEQUENCE</scope>
    <source>
        <strain evidence="5">11159</strain>
    </source>
</reference>
<feature type="transmembrane region" description="Helical" evidence="4">
    <location>
        <begin position="396"/>
        <end position="420"/>
    </location>
</feature>
<dbReference type="Gene3D" id="3.90.550.10">
    <property type="entry name" value="Spore Coat Polysaccharide Biosynthesis Protein SpsA, Chain A"/>
    <property type="match status" value="1"/>
</dbReference>
<keyword evidence="4" id="KW-1133">Transmembrane helix</keyword>
<name>A0A9D9DIP7_9BACL</name>
<keyword evidence="2" id="KW-0328">Glycosyltransferase</keyword>
<evidence type="ECO:0000256" key="1">
    <source>
        <dbReference type="ARBA" id="ARBA00006739"/>
    </source>
</evidence>
<dbReference type="GO" id="GO:0016757">
    <property type="term" value="F:glycosyltransferase activity"/>
    <property type="evidence" value="ECO:0007669"/>
    <property type="project" value="UniProtKB-KW"/>
</dbReference>
<gene>
    <name evidence="5" type="ORF">IAC58_05420</name>
</gene>
<dbReference type="Pfam" id="PF13641">
    <property type="entry name" value="Glyco_tranf_2_3"/>
    <property type="match status" value="1"/>
</dbReference>
<dbReference type="SUPFAM" id="SSF53448">
    <property type="entry name" value="Nucleotide-diphospho-sugar transferases"/>
    <property type="match status" value="1"/>
</dbReference>
<feature type="transmembrane region" description="Helical" evidence="4">
    <location>
        <begin position="351"/>
        <end position="384"/>
    </location>
</feature>
<dbReference type="PANTHER" id="PTHR43630:SF1">
    <property type="entry name" value="POLY-BETA-1,6-N-ACETYL-D-GLUCOSAMINE SYNTHASE"/>
    <property type="match status" value="1"/>
</dbReference>
<feature type="transmembrane region" description="Helical" evidence="4">
    <location>
        <begin position="13"/>
        <end position="38"/>
    </location>
</feature>
<evidence type="ECO:0000256" key="3">
    <source>
        <dbReference type="ARBA" id="ARBA00022679"/>
    </source>
</evidence>
<keyword evidence="4" id="KW-0812">Transmembrane</keyword>
<feature type="transmembrane region" description="Helical" evidence="4">
    <location>
        <begin position="307"/>
        <end position="329"/>
    </location>
</feature>
<dbReference type="AlphaFoldDB" id="A0A9D9DIP7"/>
<accession>A0A9D9DIP7</accession>
<keyword evidence="4" id="KW-0472">Membrane</keyword>
<keyword evidence="3" id="KW-0808">Transferase</keyword>
<dbReference type="Proteomes" id="UP000823613">
    <property type="component" value="Unassembled WGS sequence"/>
</dbReference>
<comment type="similarity">
    <text evidence="1">Belongs to the glycosyltransferase 2 family.</text>
</comment>
<dbReference type="CDD" id="cd06438">
    <property type="entry name" value="EpsO_like"/>
    <property type="match status" value="1"/>
</dbReference>
<evidence type="ECO:0000313" key="5">
    <source>
        <dbReference type="EMBL" id="MBO8427961.1"/>
    </source>
</evidence>
<dbReference type="InterPro" id="IPR029044">
    <property type="entry name" value="Nucleotide-diphossugar_trans"/>
</dbReference>
<comment type="caution">
    <text evidence="5">The sequence shown here is derived from an EMBL/GenBank/DDBJ whole genome shotgun (WGS) entry which is preliminary data.</text>
</comment>
<evidence type="ECO:0000256" key="2">
    <source>
        <dbReference type="ARBA" id="ARBA00022676"/>
    </source>
</evidence>
<evidence type="ECO:0000256" key="4">
    <source>
        <dbReference type="SAM" id="Phobius"/>
    </source>
</evidence>